<dbReference type="EMBL" id="ABCC02000057">
    <property type="protein sequence ID" value="EDP12984.1"/>
    <property type="molecule type" value="Genomic_DNA"/>
</dbReference>
<sequence>MIKTDKYMWILLERGGLAMKRSTISILMTAGLLAVLLSGCRLGGGTEGEAAGSGTRENVSKPVAGTAQEPVPESKVNQETEEDAQGKQETQGQQEPGVNQVPKSQGQVSGLPYQFASKYGIIQSEYPVYELDAVVESKLPQKEKTISLTSALHQKQELLVSMVLDDYGEVQKIPAGGEPPADSRYFTLSDGTMIVSEKYQDELWKSGEGLFLTGPGIPEGGIKPVESVYADYSAYFEEYGNIRYIIEARFELPSAPVSEELLSGYAIWLFDFEKPVEFALKSVPEYGTLEELAKEENGSIDTHDGISIISMGEKVKEGILISWYVYSDEGRPSIIIGYKTPSLDTDTPPLDMPTISGSGRQYEIKELSANPYWDNMGHYRLSDIKQYGRRLRCLFDVPQEEQNGSFRIHIPGITFLNSEESEPVTLPVPEDYKELEETIPWKDGSVRILGITRMKPQTIESEDGQGNAKVTERPAVYIDVEAVHEERELALKGLLCQRKLRWGRWERERYDFDEKGVLSGFRIFYEEGDTEVTLKFQGAAFYWIQPYVMEIGADKIA</sequence>
<accession>A8S3H3</accession>
<dbReference type="Proteomes" id="UP000005396">
    <property type="component" value="Unassembled WGS sequence"/>
</dbReference>
<reference evidence="2 3" key="2">
    <citation type="submission" date="2007-09" db="EMBL/GenBank/DDBJ databases">
        <title>Draft genome sequence of Clostridium bolteae (ATCC BAA-613).</title>
        <authorList>
            <person name="Sudarsanam P."/>
            <person name="Ley R."/>
            <person name="Guruge J."/>
            <person name="Turnbaugh P.J."/>
            <person name="Mahowald M."/>
            <person name="Liep D."/>
            <person name="Gordon J."/>
        </authorList>
    </citation>
    <scope>NUCLEOTIDE SEQUENCE [LARGE SCALE GENOMIC DNA]</scope>
    <source>
        <strain evidence="3">ATCC BAA-613 / DSM 15670 / CCUG 46953 / JCM 12243 / WAL 16351</strain>
    </source>
</reference>
<proteinExistence type="predicted"/>
<gene>
    <name evidence="2" type="ORF">CLOBOL_06616</name>
</gene>
<dbReference type="PaxDb" id="411902-CLOBOL_06616"/>
<name>A8S3H3_ENTBW</name>
<reference evidence="2 3" key="1">
    <citation type="submission" date="2007-08" db="EMBL/GenBank/DDBJ databases">
        <authorList>
            <person name="Fulton L."/>
            <person name="Clifton S."/>
            <person name="Fulton B."/>
            <person name="Xu J."/>
            <person name="Minx P."/>
            <person name="Pepin K.H."/>
            <person name="Johnson M."/>
            <person name="Thiruvilangam P."/>
            <person name="Bhonagiri V."/>
            <person name="Nash W.E."/>
            <person name="Mardis E.R."/>
            <person name="Wilson R.K."/>
        </authorList>
    </citation>
    <scope>NUCLEOTIDE SEQUENCE [LARGE SCALE GENOMIC DNA]</scope>
    <source>
        <strain evidence="3">ATCC BAA-613 / DSM 15670 / CCUG 46953 / JCM 12243 / WAL 16351</strain>
    </source>
</reference>
<evidence type="ECO:0000313" key="3">
    <source>
        <dbReference type="Proteomes" id="UP000005396"/>
    </source>
</evidence>
<dbReference type="AlphaFoldDB" id="A8S3H3"/>
<evidence type="ECO:0000313" key="2">
    <source>
        <dbReference type="EMBL" id="EDP12984.1"/>
    </source>
</evidence>
<organism evidence="2 3">
    <name type="scientific">Enterocloster bolteae (strain ATCC BAA-613 / DSM 15670 / CCUG 46953 / JCM 12243 / WAL 16351)</name>
    <name type="common">Clostridium bolteae</name>
    <dbReference type="NCBI Taxonomy" id="411902"/>
    <lineage>
        <taxon>Bacteria</taxon>
        <taxon>Bacillati</taxon>
        <taxon>Bacillota</taxon>
        <taxon>Clostridia</taxon>
        <taxon>Lachnospirales</taxon>
        <taxon>Lachnospiraceae</taxon>
        <taxon>Enterocloster</taxon>
    </lineage>
</organism>
<protein>
    <submittedName>
        <fullName evidence="2">Uncharacterized protein</fullName>
    </submittedName>
</protein>
<dbReference type="HOGENOM" id="CLU_035300_0_0_9"/>
<feature type="compositionally biased region" description="Polar residues" evidence="1">
    <location>
        <begin position="87"/>
        <end position="106"/>
    </location>
</feature>
<comment type="caution">
    <text evidence="2">The sequence shown here is derived from an EMBL/GenBank/DDBJ whole genome shotgun (WGS) entry which is preliminary data.</text>
</comment>
<feature type="region of interest" description="Disordered" evidence="1">
    <location>
        <begin position="46"/>
        <end position="106"/>
    </location>
</feature>
<evidence type="ECO:0000256" key="1">
    <source>
        <dbReference type="SAM" id="MobiDB-lite"/>
    </source>
</evidence>